<keyword evidence="1" id="KW-0472">Membrane</keyword>
<accession>A0ABN7YKW2</accession>
<dbReference type="Proteomes" id="UP000701702">
    <property type="component" value="Unassembled WGS sequence"/>
</dbReference>
<dbReference type="Pfam" id="PF01569">
    <property type="entry name" value="PAP2"/>
    <property type="match status" value="1"/>
</dbReference>
<organism evidence="3 4">
    <name type="scientific">Cupriavidus pinatubonensis</name>
    <dbReference type="NCBI Taxonomy" id="248026"/>
    <lineage>
        <taxon>Bacteria</taxon>
        <taxon>Pseudomonadati</taxon>
        <taxon>Pseudomonadota</taxon>
        <taxon>Betaproteobacteria</taxon>
        <taxon>Burkholderiales</taxon>
        <taxon>Burkholderiaceae</taxon>
        <taxon>Cupriavidus</taxon>
    </lineage>
</organism>
<evidence type="ECO:0000313" key="4">
    <source>
        <dbReference type="Proteomes" id="UP000701702"/>
    </source>
</evidence>
<dbReference type="SUPFAM" id="SSF48317">
    <property type="entry name" value="Acid phosphatase/Vanadium-dependent haloperoxidase"/>
    <property type="match status" value="1"/>
</dbReference>
<name>A0ABN7YKW2_9BURK</name>
<keyword evidence="1" id="KW-0812">Transmembrane</keyword>
<evidence type="ECO:0000256" key="1">
    <source>
        <dbReference type="SAM" id="Phobius"/>
    </source>
</evidence>
<evidence type="ECO:0000259" key="2">
    <source>
        <dbReference type="Pfam" id="PF01569"/>
    </source>
</evidence>
<feature type="transmembrane region" description="Helical" evidence="1">
    <location>
        <begin position="69"/>
        <end position="90"/>
    </location>
</feature>
<dbReference type="InterPro" id="IPR036938">
    <property type="entry name" value="PAP2/HPO_sf"/>
</dbReference>
<proteinExistence type="predicted"/>
<comment type="caution">
    <text evidence="3">The sequence shown here is derived from an EMBL/GenBank/DDBJ whole genome shotgun (WGS) entry which is preliminary data.</text>
</comment>
<evidence type="ECO:0000313" key="3">
    <source>
        <dbReference type="EMBL" id="CAG9172167.1"/>
    </source>
</evidence>
<feature type="transmembrane region" description="Helical" evidence="1">
    <location>
        <begin position="97"/>
        <end position="116"/>
    </location>
</feature>
<feature type="domain" description="Phosphatidic acid phosphatase type 2/haloperoxidase" evidence="2">
    <location>
        <begin position="69"/>
        <end position="147"/>
    </location>
</feature>
<dbReference type="EMBL" id="CAJZAF010000010">
    <property type="protein sequence ID" value="CAG9172167.1"/>
    <property type="molecule type" value="Genomic_DNA"/>
</dbReference>
<feature type="transmembrane region" description="Helical" evidence="1">
    <location>
        <begin position="6"/>
        <end position="27"/>
    </location>
</feature>
<protein>
    <recommendedName>
        <fullName evidence="2">Phosphatidic acid phosphatase type 2/haloperoxidase domain-containing protein</fullName>
    </recommendedName>
</protein>
<dbReference type="InterPro" id="IPR000326">
    <property type="entry name" value="PAP2/HPO"/>
</dbReference>
<dbReference type="RefSeq" id="WP_224002186.1">
    <property type="nucleotide sequence ID" value="NZ_CAJZAF010000010.1"/>
</dbReference>
<keyword evidence="1" id="KW-1133">Transmembrane helix</keyword>
<feature type="transmembrane region" description="Helical" evidence="1">
    <location>
        <begin position="128"/>
        <end position="145"/>
    </location>
</feature>
<feature type="transmembrane region" description="Helical" evidence="1">
    <location>
        <begin position="39"/>
        <end position="63"/>
    </location>
</feature>
<gene>
    <name evidence="3" type="ORF">LMG23994_02335</name>
</gene>
<reference evidence="3 4" key="1">
    <citation type="submission" date="2021-08" db="EMBL/GenBank/DDBJ databases">
        <authorList>
            <person name="Peeters C."/>
        </authorList>
    </citation>
    <scope>NUCLEOTIDE SEQUENCE [LARGE SCALE GENOMIC DNA]</scope>
    <source>
        <strain evidence="3 4">LMG 23994</strain>
    </source>
</reference>
<sequence>MSFWPLVSRFGESTYLLPAALLIALWLCHRGQTSSALRWLAGVAIASGVTLASKLAFFGWGVGIPALDFIGVSGHSAMSATILPVLLYLCTPPSRPWMARFGAACGVGLALLIGWSRLVLHAHSPSEVVAGLVLGLAVSLTFLSFPGDKVLPRSIVPLAAALAIFTALHTLPLPGASHAAHRLVVSMATFLSGREQPYHRGFLNRQL</sequence>
<keyword evidence="4" id="KW-1185">Reference proteome</keyword>
<dbReference type="Gene3D" id="1.20.144.10">
    <property type="entry name" value="Phosphatidic acid phosphatase type 2/haloperoxidase"/>
    <property type="match status" value="1"/>
</dbReference>